<evidence type="ECO:0000313" key="8">
    <source>
        <dbReference type="Proteomes" id="UP000242638"/>
    </source>
</evidence>
<dbReference type="OMA" id="LLDVRWQ"/>
<organism evidence="7 8">
    <name type="scientific">Poecilia reticulata</name>
    <name type="common">Guppy</name>
    <name type="synonym">Acanthophacelus reticulatus</name>
    <dbReference type="NCBI Taxonomy" id="8081"/>
    <lineage>
        <taxon>Eukaryota</taxon>
        <taxon>Metazoa</taxon>
        <taxon>Chordata</taxon>
        <taxon>Craniata</taxon>
        <taxon>Vertebrata</taxon>
        <taxon>Euteleostomi</taxon>
        <taxon>Actinopterygii</taxon>
        <taxon>Neopterygii</taxon>
        <taxon>Teleostei</taxon>
        <taxon>Neoteleostei</taxon>
        <taxon>Acanthomorphata</taxon>
        <taxon>Ovalentaria</taxon>
        <taxon>Atherinomorphae</taxon>
        <taxon>Cyprinodontiformes</taxon>
        <taxon>Poeciliidae</taxon>
        <taxon>Poeciliinae</taxon>
        <taxon>Poecilia</taxon>
    </lineage>
</organism>
<dbReference type="GO" id="GO:0005739">
    <property type="term" value="C:mitochondrion"/>
    <property type="evidence" value="ECO:0007669"/>
    <property type="project" value="UniProtKB-SubCell"/>
</dbReference>
<reference evidence="7" key="2">
    <citation type="submission" date="2025-08" db="UniProtKB">
        <authorList>
            <consortium name="Ensembl"/>
        </authorList>
    </citation>
    <scope>IDENTIFICATION</scope>
    <source>
        <strain evidence="7">Guanapo</strain>
    </source>
</reference>
<evidence type="ECO:0000256" key="3">
    <source>
        <dbReference type="ARBA" id="ARBA00022737"/>
    </source>
</evidence>
<dbReference type="Bgee" id="ENSPREG00000018638">
    <property type="expression patterns" value="Expressed in caudal fin and 1 other cell type or tissue"/>
</dbReference>
<dbReference type="FunFam" id="3.40.250.10:FF:000001">
    <property type="entry name" value="Sulfurtransferase"/>
    <property type="match status" value="1"/>
</dbReference>
<dbReference type="CDD" id="cd01448">
    <property type="entry name" value="TST_Repeat_1"/>
    <property type="match status" value="1"/>
</dbReference>
<dbReference type="PROSITE" id="PS50206">
    <property type="entry name" value="RHODANESE_3"/>
    <property type="match status" value="2"/>
</dbReference>
<dbReference type="PROSITE" id="PS00380">
    <property type="entry name" value="RHODANESE_1"/>
    <property type="match status" value="1"/>
</dbReference>
<dbReference type="Gene3D" id="3.40.250.10">
    <property type="entry name" value="Rhodanese-like domain"/>
    <property type="match status" value="2"/>
</dbReference>
<keyword evidence="2 5" id="KW-0808">Transferase</keyword>
<feature type="domain" description="Rhodanese" evidence="6">
    <location>
        <begin position="27"/>
        <end position="146"/>
    </location>
</feature>
<keyword evidence="4" id="KW-0496">Mitochondrion</keyword>
<dbReference type="Proteomes" id="UP000242638">
    <property type="component" value="Unassembled WGS sequence"/>
</dbReference>
<sequence length="297" mass="33072">LSNMAADPTPAVVSAQWLADAIQNKLVGPKLRILDGSWYLPKTKRVAKEEFNQKHIPGASFFDIDECCDKSSPYDHMLPTSSDFSLYVSDLGIGNDTHVVVYDTSDFGSYTAPRLWWTFRVFGHNTVSVLDGGFKNWVADGHPVASDYTKPEKRDFQAGLNQSWVKSYEDVLENIKTKQVQVVDSRSGGRFRGTEPEPREDILPGHFPETINIPFTSFLDSYGKHHSPENLIRLFQEAGVDLEKPLWASCGSGVTACHVILAAHRLGYSGVGLYDGSWGEFFKRAPPELIVSEGKKD</sequence>
<dbReference type="PANTHER" id="PTHR11364">
    <property type="entry name" value="THIOSULFATE SULFERTANSFERASE"/>
    <property type="match status" value="1"/>
</dbReference>
<evidence type="ECO:0000256" key="2">
    <source>
        <dbReference type="ARBA" id="ARBA00022679"/>
    </source>
</evidence>
<dbReference type="InterPro" id="IPR045078">
    <property type="entry name" value="TST/MPST-like"/>
</dbReference>
<reference evidence="8" key="1">
    <citation type="submission" date="2013-11" db="EMBL/GenBank/DDBJ databases">
        <title>The genomic landscape of the Guanapo guppy.</title>
        <authorList>
            <person name="Kuenstner A."/>
            <person name="Dreyer C."/>
        </authorList>
    </citation>
    <scope>NUCLEOTIDE SEQUENCE</scope>
    <source>
        <strain evidence="8">Guanapo</strain>
    </source>
</reference>
<evidence type="ECO:0000256" key="5">
    <source>
        <dbReference type="RuleBase" id="RU000507"/>
    </source>
</evidence>
<keyword evidence="8" id="KW-1185">Reference proteome</keyword>
<dbReference type="FunFam" id="3.40.250.10:FF:000008">
    <property type="entry name" value="Sulfurtransferase"/>
    <property type="match status" value="1"/>
</dbReference>
<dbReference type="PANTHER" id="PTHR11364:SF27">
    <property type="entry name" value="SULFURTRANSFERASE"/>
    <property type="match status" value="1"/>
</dbReference>
<accession>A0A3P9Q0H2</accession>
<protein>
    <recommendedName>
        <fullName evidence="5">Sulfurtransferase</fullName>
    </recommendedName>
</protein>
<dbReference type="CDD" id="cd01449">
    <property type="entry name" value="TST_Repeat_2"/>
    <property type="match status" value="1"/>
</dbReference>
<dbReference type="Ensembl" id="ENSPRET00000027855.1">
    <property type="protein sequence ID" value="ENSPREP00000027555.1"/>
    <property type="gene ID" value="ENSPREG00000018638.1"/>
</dbReference>
<dbReference type="PROSITE" id="PS00683">
    <property type="entry name" value="RHODANESE_2"/>
    <property type="match status" value="1"/>
</dbReference>
<dbReference type="InterPro" id="IPR036873">
    <property type="entry name" value="Rhodanese-like_dom_sf"/>
</dbReference>
<evidence type="ECO:0000256" key="1">
    <source>
        <dbReference type="ARBA" id="ARBA00004173"/>
    </source>
</evidence>
<dbReference type="InterPro" id="IPR001763">
    <property type="entry name" value="Rhodanese-like_dom"/>
</dbReference>
<dbReference type="GeneTree" id="ENSGT00510000046773"/>
<dbReference type="GO" id="GO:0004792">
    <property type="term" value="F:thiosulfate-cyanide sulfurtransferase activity"/>
    <property type="evidence" value="ECO:0007669"/>
    <property type="project" value="InterPro"/>
</dbReference>
<dbReference type="SUPFAM" id="SSF52821">
    <property type="entry name" value="Rhodanese/Cell cycle control phosphatase"/>
    <property type="match status" value="2"/>
</dbReference>
<evidence type="ECO:0000313" key="7">
    <source>
        <dbReference type="Ensembl" id="ENSPREP00000027555.1"/>
    </source>
</evidence>
<comment type="subcellular location">
    <subcellularLocation>
        <location evidence="1">Mitochondrion</location>
    </subcellularLocation>
</comment>
<dbReference type="Pfam" id="PF00581">
    <property type="entry name" value="Rhodanese"/>
    <property type="match status" value="2"/>
</dbReference>
<dbReference type="STRING" id="8081.ENSPREP00000027555"/>
<feature type="domain" description="Rhodanese" evidence="6">
    <location>
        <begin position="176"/>
        <end position="290"/>
    </location>
</feature>
<keyword evidence="3" id="KW-0677">Repeat</keyword>
<name>A0A3P9Q0H2_POERE</name>
<reference evidence="7" key="3">
    <citation type="submission" date="2025-09" db="UniProtKB">
        <authorList>
            <consortium name="Ensembl"/>
        </authorList>
    </citation>
    <scope>IDENTIFICATION</scope>
    <source>
        <strain evidence="7">Guanapo</strain>
    </source>
</reference>
<dbReference type="InterPro" id="IPR001307">
    <property type="entry name" value="Thiosulphate_STrfase_CS"/>
</dbReference>
<evidence type="ECO:0000259" key="6">
    <source>
        <dbReference type="PROSITE" id="PS50206"/>
    </source>
</evidence>
<proteinExistence type="predicted"/>
<evidence type="ECO:0000256" key="4">
    <source>
        <dbReference type="ARBA" id="ARBA00023128"/>
    </source>
</evidence>
<dbReference type="SMART" id="SM00450">
    <property type="entry name" value="RHOD"/>
    <property type="match status" value="2"/>
</dbReference>
<dbReference type="AlphaFoldDB" id="A0A3P9Q0H2"/>